<proteinExistence type="predicted"/>
<feature type="domain" description="Protein kinase" evidence="1">
    <location>
        <begin position="37"/>
        <end position="159"/>
    </location>
</feature>
<sequence>KDKALTNTVKVNLASSIQRKALGSLAHLRIDGTRIKPIESQAPKTGGNADVEAAILTPPSQPSYSSEPEGTEYVAVKKLHFDSETDDDRALASFAHEVGLLNDLSHPNVVKIVGFVERADNGVAWLVFTWEKNGNLREFVRSGNWELPERVCLAMLPGD</sequence>
<dbReference type="InterPro" id="IPR001245">
    <property type="entry name" value="Ser-Thr/Tyr_kinase_cat_dom"/>
</dbReference>
<dbReference type="PROSITE" id="PS50011">
    <property type="entry name" value="PROTEIN_KINASE_DOM"/>
    <property type="match status" value="1"/>
</dbReference>
<evidence type="ECO:0000313" key="2">
    <source>
        <dbReference type="EMBL" id="KIO16065.1"/>
    </source>
</evidence>
<reference evidence="3" key="2">
    <citation type="submission" date="2015-01" db="EMBL/GenBank/DDBJ databases">
        <title>Evolutionary Origins and Diversification of the Mycorrhizal Mutualists.</title>
        <authorList>
            <consortium name="DOE Joint Genome Institute"/>
            <consortium name="Mycorrhizal Genomics Consortium"/>
            <person name="Kohler A."/>
            <person name="Kuo A."/>
            <person name="Nagy L.G."/>
            <person name="Floudas D."/>
            <person name="Copeland A."/>
            <person name="Barry K.W."/>
            <person name="Cichocki N."/>
            <person name="Veneault-Fourrey C."/>
            <person name="LaButti K."/>
            <person name="Lindquist E.A."/>
            <person name="Lipzen A."/>
            <person name="Lundell T."/>
            <person name="Morin E."/>
            <person name="Murat C."/>
            <person name="Riley R."/>
            <person name="Ohm R."/>
            <person name="Sun H."/>
            <person name="Tunlid A."/>
            <person name="Henrissat B."/>
            <person name="Grigoriev I.V."/>
            <person name="Hibbett D.S."/>
            <person name="Martin F."/>
        </authorList>
    </citation>
    <scope>NUCLEOTIDE SEQUENCE [LARGE SCALE GENOMIC DNA]</scope>
    <source>
        <strain evidence="3">MUT 4182</strain>
    </source>
</reference>
<dbReference type="OrthoDB" id="3233677at2759"/>
<dbReference type="Proteomes" id="UP000054248">
    <property type="component" value="Unassembled WGS sequence"/>
</dbReference>
<dbReference type="AlphaFoldDB" id="A0A0C3PNQ4"/>
<evidence type="ECO:0000259" key="1">
    <source>
        <dbReference type="PROSITE" id="PS50011"/>
    </source>
</evidence>
<reference evidence="2 3" key="1">
    <citation type="submission" date="2014-04" db="EMBL/GenBank/DDBJ databases">
        <authorList>
            <consortium name="DOE Joint Genome Institute"/>
            <person name="Kuo A."/>
            <person name="Girlanda M."/>
            <person name="Perotto S."/>
            <person name="Kohler A."/>
            <person name="Nagy L.G."/>
            <person name="Floudas D."/>
            <person name="Copeland A."/>
            <person name="Barry K.W."/>
            <person name="Cichocki N."/>
            <person name="Veneault-Fourrey C."/>
            <person name="LaButti K."/>
            <person name="Lindquist E.A."/>
            <person name="Lipzen A."/>
            <person name="Lundell T."/>
            <person name="Morin E."/>
            <person name="Murat C."/>
            <person name="Sun H."/>
            <person name="Tunlid A."/>
            <person name="Henrissat B."/>
            <person name="Grigoriev I.V."/>
            <person name="Hibbett D.S."/>
            <person name="Martin F."/>
            <person name="Nordberg H.P."/>
            <person name="Cantor M.N."/>
            <person name="Hua S.X."/>
        </authorList>
    </citation>
    <scope>NUCLEOTIDE SEQUENCE [LARGE SCALE GENOMIC DNA]</scope>
    <source>
        <strain evidence="2 3">MUT 4182</strain>
    </source>
</reference>
<gene>
    <name evidence="2" type="ORF">M407DRAFT_34297</name>
</gene>
<feature type="non-terminal residue" evidence="2">
    <location>
        <position position="1"/>
    </location>
</feature>
<organism evidence="2 3">
    <name type="scientific">Tulasnella calospora MUT 4182</name>
    <dbReference type="NCBI Taxonomy" id="1051891"/>
    <lineage>
        <taxon>Eukaryota</taxon>
        <taxon>Fungi</taxon>
        <taxon>Dikarya</taxon>
        <taxon>Basidiomycota</taxon>
        <taxon>Agaricomycotina</taxon>
        <taxon>Agaricomycetes</taxon>
        <taxon>Cantharellales</taxon>
        <taxon>Tulasnellaceae</taxon>
        <taxon>Tulasnella</taxon>
    </lineage>
</organism>
<dbReference type="Gene3D" id="1.10.510.10">
    <property type="entry name" value="Transferase(Phosphotransferase) domain 1"/>
    <property type="match status" value="1"/>
</dbReference>
<dbReference type="InterPro" id="IPR011009">
    <property type="entry name" value="Kinase-like_dom_sf"/>
</dbReference>
<dbReference type="HOGENOM" id="CLU_000288_7_13_1"/>
<dbReference type="EMBL" id="KN823688">
    <property type="protein sequence ID" value="KIO16065.1"/>
    <property type="molecule type" value="Genomic_DNA"/>
</dbReference>
<accession>A0A0C3PNQ4</accession>
<dbReference type="Pfam" id="PF07714">
    <property type="entry name" value="PK_Tyr_Ser-Thr"/>
    <property type="match status" value="1"/>
</dbReference>
<evidence type="ECO:0000313" key="3">
    <source>
        <dbReference type="Proteomes" id="UP000054248"/>
    </source>
</evidence>
<name>A0A0C3PNQ4_9AGAM</name>
<dbReference type="SUPFAM" id="SSF56112">
    <property type="entry name" value="Protein kinase-like (PK-like)"/>
    <property type="match status" value="1"/>
</dbReference>
<dbReference type="InterPro" id="IPR000719">
    <property type="entry name" value="Prot_kinase_dom"/>
</dbReference>
<keyword evidence="3" id="KW-1185">Reference proteome</keyword>
<protein>
    <recommendedName>
        <fullName evidence="1">Protein kinase domain-containing protein</fullName>
    </recommendedName>
</protein>
<dbReference type="GO" id="GO:0004672">
    <property type="term" value="F:protein kinase activity"/>
    <property type="evidence" value="ECO:0007669"/>
    <property type="project" value="InterPro"/>
</dbReference>
<dbReference type="GO" id="GO:0005524">
    <property type="term" value="F:ATP binding"/>
    <property type="evidence" value="ECO:0007669"/>
    <property type="project" value="InterPro"/>
</dbReference>